<dbReference type="NCBIfam" id="TIGR00945">
    <property type="entry name" value="tatC"/>
    <property type="match status" value="1"/>
</dbReference>
<dbReference type="Pfam" id="PF00902">
    <property type="entry name" value="TatC"/>
    <property type="match status" value="1"/>
</dbReference>
<dbReference type="PRINTS" id="PR01840">
    <property type="entry name" value="TATCFAMILY"/>
</dbReference>
<keyword evidence="4 5" id="KW-0472">Membrane</keyword>
<evidence type="ECO:0000313" key="7">
    <source>
        <dbReference type="Proteomes" id="UP000644140"/>
    </source>
</evidence>
<sequence length="250" mass="29015">MNNVLTEKPIIKEKGFLLYFIEIRKIVIQLSILFLMIFLSLAPFSAKIYSFLALPLQLKLPPSAHMIATDVTSTFLSPFKLVFFITLILLMPFIFYKVYSFLNTALHKKERWVLSLFFMSSVILFYLGILIGYYFILPKVLSFFMGIAPDVVLPMTDINQYLMFSIKLFVVLGIVFQLPLITVLAVYFNLIDLNVLKQKRSFIFVFCFFIAMFITPPDMLSMAIAGCFMYFLFELGLLISFILFRNTETE</sequence>
<comment type="similarity">
    <text evidence="5">Belongs to the TatC family.</text>
</comment>
<dbReference type="HAMAP" id="MF_00902">
    <property type="entry name" value="TatC"/>
    <property type="match status" value="1"/>
</dbReference>
<feature type="transmembrane region" description="Helical" evidence="5">
    <location>
        <begin position="200"/>
        <end position="216"/>
    </location>
</feature>
<comment type="subcellular location">
    <subcellularLocation>
        <location evidence="5">Cell membrane</location>
        <topology evidence="5">Multi-pass membrane protein</topology>
    </subcellularLocation>
    <subcellularLocation>
        <location evidence="1">Membrane</location>
        <topology evidence="1">Multi-pass membrane protein</topology>
    </subcellularLocation>
</comment>
<keyword evidence="5" id="KW-0653">Protein transport</keyword>
<keyword evidence="5" id="KW-0813">Transport</keyword>
<organism evidence="6 7">
    <name type="scientific">Acinetobacter bereziniae</name>
    <name type="common">Acinetobacter genomosp. 10</name>
    <dbReference type="NCBI Taxonomy" id="106648"/>
    <lineage>
        <taxon>Bacteria</taxon>
        <taxon>Pseudomonadati</taxon>
        <taxon>Pseudomonadota</taxon>
        <taxon>Gammaproteobacteria</taxon>
        <taxon>Moraxellales</taxon>
        <taxon>Moraxellaceae</taxon>
        <taxon>Acinetobacter</taxon>
    </lineage>
</organism>
<keyword evidence="5" id="KW-0811">Translocation</keyword>
<dbReference type="PANTHER" id="PTHR30371">
    <property type="entry name" value="SEC-INDEPENDENT PROTEIN TRANSLOCASE PROTEIN TATC"/>
    <property type="match status" value="1"/>
</dbReference>
<dbReference type="InterPro" id="IPR002033">
    <property type="entry name" value="TatC"/>
</dbReference>
<keyword evidence="5" id="KW-1003">Cell membrane</keyword>
<feature type="transmembrane region" description="Helical" evidence="5">
    <location>
        <begin position="26"/>
        <end position="46"/>
    </location>
</feature>
<dbReference type="EMBL" id="CP092085">
    <property type="protein sequence ID" value="UUN96996.1"/>
    <property type="molecule type" value="Genomic_DNA"/>
</dbReference>
<protein>
    <recommendedName>
        <fullName evidence="5">Sec-independent protein translocase protein TatC</fullName>
    </recommendedName>
</protein>
<feature type="transmembrane region" description="Helical" evidence="5">
    <location>
        <begin position="222"/>
        <end position="244"/>
    </location>
</feature>
<feature type="transmembrane region" description="Helical" evidence="5">
    <location>
        <begin position="81"/>
        <end position="100"/>
    </location>
</feature>
<dbReference type="PANTHER" id="PTHR30371:SF0">
    <property type="entry name" value="SEC-INDEPENDENT PROTEIN TRANSLOCASE PROTEIN TATC, CHLOROPLASTIC-RELATED"/>
    <property type="match status" value="1"/>
</dbReference>
<evidence type="ECO:0000256" key="3">
    <source>
        <dbReference type="ARBA" id="ARBA00022989"/>
    </source>
</evidence>
<evidence type="ECO:0000313" key="6">
    <source>
        <dbReference type="EMBL" id="UUN96996.1"/>
    </source>
</evidence>
<evidence type="ECO:0000256" key="1">
    <source>
        <dbReference type="ARBA" id="ARBA00004141"/>
    </source>
</evidence>
<feature type="transmembrane region" description="Helical" evidence="5">
    <location>
        <begin position="161"/>
        <end position="188"/>
    </location>
</feature>
<dbReference type="RefSeq" id="WP_139739084.1">
    <property type="nucleotide sequence ID" value="NZ_BKNL01000002.1"/>
</dbReference>
<accession>A0A8I1DHK8</accession>
<evidence type="ECO:0000256" key="2">
    <source>
        <dbReference type="ARBA" id="ARBA00022692"/>
    </source>
</evidence>
<dbReference type="AlphaFoldDB" id="A0A8I1DHK8"/>
<name>A0A8I1DHK8_ACIBZ</name>
<evidence type="ECO:0000256" key="5">
    <source>
        <dbReference type="HAMAP-Rule" id="MF_00902"/>
    </source>
</evidence>
<keyword evidence="2 5" id="KW-0812">Transmembrane</keyword>
<comment type="subunit">
    <text evidence="5">The Tat system comprises two distinct complexes: a TatABC complex, containing multiple copies of TatA, TatB and TatC subunits, and a separate TatA complex, containing only TatA subunits. Substrates initially bind to the TatABC complex, which probably triggers association of the separate TatA complex to form the active translocon.</text>
</comment>
<dbReference type="GO" id="GO:0009977">
    <property type="term" value="F:proton motive force dependent protein transmembrane transporter activity"/>
    <property type="evidence" value="ECO:0007669"/>
    <property type="project" value="TreeGrafter"/>
</dbReference>
<gene>
    <name evidence="5 6" type="primary">tatC</name>
    <name evidence="6" type="ORF">I9054_016775</name>
</gene>
<feature type="transmembrane region" description="Helical" evidence="5">
    <location>
        <begin position="112"/>
        <end position="136"/>
    </location>
</feature>
<evidence type="ECO:0000256" key="4">
    <source>
        <dbReference type="ARBA" id="ARBA00023136"/>
    </source>
</evidence>
<keyword evidence="3 5" id="KW-1133">Transmembrane helix</keyword>
<comment type="function">
    <text evidence="5">Part of the twin-arginine translocation (Tat) system that transports large folded proteins containing a characteristic twin-arginine motif in their signal peptide across membranes. Together with TatB, TatC is part of a receptor directly interacting with Tat signal peptides.</text>
</comment>
<reference evidence="6" key="1">
    <citation type="submission" date="2022-02" db="EMBL/GenBank/DDBJ databases">
        <title>Characterization of Tn125 harboring carbapenem-resistant Acinetobacter bereziniae clinical isolates.</title>
        <authorList>
            <person name="Wong N.-K."/>
            <person name="Pan Q."/>
        </authorList>
    </citation>
    <scope>NUCLEOTIDE SEQUENCE</scope>
    <source>
        <strain evidence="6">GD03393</strain>
    </source>
</reference>
<dbReference type="Proteomes" id="UP000644140">
    <property type="component" value="Chromosome"/>
</dbReference>
<dbReference type="GO" id="GO:0033281">
    <property type="term" value="C:TAT protein transport complex"/>
    <property type="evidence" value="ECO:0007669"/>
    <property type="project" value="UniProtKB-UniRule"/>
</dbReference>
<dbReference type="GO" id="GO:0065002">
    <property type="term" value="P:intracellular protein transmembrane transport"/>
    <property type="evidence" value="ECO:0007669"/>
    <property type="project" value="TreeGrafter"/>
</dbReference>
<dbReference type="GO" id="GO:0043953">
    <property type="term" value="P:protein transport by the Tat complex"/>
    <property type="evidence" value="ECO:0007669"/>
    <property type="project" value="UniProtKB-UniRule"/>
</dbReference>
<proteinExistence type="inferred from homology"/>